<evidence type="ECO:0000256" key="5">
    <source>
        <dbReference type="ARBA" id="ARBA00022989"/>
    </source>
</evidence>
<keyword evidence="5 7" id="KW-1133">Transmembrane helix</keyword>
<feature type="transmembrane region" description="Helical" evidence="7">
    <location>
        <begin position="271"/>
        <end position="293"/>
    </location>
</feature>
<dbReference type="SUPFAM" id="SSF161098">
    <property type="entry name" value="MetI-like"/>
    <property type="match status" value="1"/>
</dbReference>
<organism evidence="9 10">
    <name type="scientific">Pseudobutyrivibrio xylanivorans</name>
    <dbReference type="NCBI Taxonomy" id="185007"/>
    <lineage>
        <taxon>Bacteria</taxon>
        <taxon>Bacillati</taxon>
        <taxon>Bacillota</taxon>
        <taxon>Clostridia</taxon>
        <taxon>Lachnospirales</taxon>
        <taxon>Lachnospiraceae</taxon>
        <taxon>Pseudobutyrivibrio</taxon>
    </lineage>
</organism>
<dbReference type="InterPro" id="IPR051393">
    <property type="entry name" value="ABC_transporter_permease"/>
</dbReference>
<evidence type="ECO:0000259" key="8">
    <source>
        <dbReference type="PROSITE" id="PS50928"/>
    </source>
</evidence>
<accession>A0A1G5RYF2</accession>
<reference evidence="9 10" key="1">
    <citation type="submission" date="2016-10" db="EMBL/GenBank/DDBJ databases">
        <authorList>
            <person name="de Groot N.N."/>
        </authorList>
    </citation>
    <scope>NUCLEOTIDE SEQUENCE [LARGE SCALE GENOMIC DNA]</scope>
    <source>
        <strain evidence="9 10">DSM 10317</strain>
    </source>
</reference>
<evidence type="ECO:0000313" key="10">
    <source>
        <dbReference type="Proteomes" id="UP000199428"/>
    </source>
</evidence>
<dbReference type="PROSITE" id="PS50928">
    <property type="entry name" value="ABC_TM1"/>
    <property type="match status" value="1"/>
</dbReference>
<keyword evidence="3" id="KW-1003">Cell membrane</keyword>
<feature type="transmembrane region" description="Helical" evidence="7">
    <location>
        <begin position="80"/>
        <end position="98"/>
    </location>
</feature>
<evidence type="ECO:0000256" key="1">
    <source>
        <dbReference type="ARBA" id="ARBA00004651"/>
    </source>
</evidence>
<feature type="domain" description="ABC transmembrane type-1" evidence="8">
    <location>
        <begin position="76"/>
        <end position="292"/>
    </location>
</feature>
<dbReference type="PANTHER" id="PTHR30193:SF37">
    <property type="entry name" value="INNER MEMBRANE ABC TRANSPORTER PERMEASE PROTEIN YCJO"/>
    <property type="match status" value="1"/>
</dbReference>
<keyword evidence="2 7" id="KW-0813">Transport</keyword>
<evidence type="ECO:0000256" key="3">
    <source>
        <dbReference type="ARBA" id="ARBA00022475"/>
    </source>
</evidence>
<dbReference type="CDD" id="cd06261">
    <property type="entry name" value="TM_PBP2"/>
    <property type="match status" value="1"/>
</dbReference>
<comment type="similarity">
    <text evidence="7">Belongs to the binding-protein-dependent transport system permease family.</text>
</comment>
<evidence type="ECO:0000313" key="9">
    <source>
        <dbReference type="EMBL" id="SCZ78957.1"/>
    </source>
</evidence>
<evidence type="ECO:0000256" key="4">
    <source>
        <dbReference type="ARBA" id="ARBA00022692"/>
    </source>
</evidence>
<gene>
    <name evidence="9" type="ORF">SAMN02910350_01545</name>
</gene>
<evidence type="ECO:0000256" key="6">
    <source>
        <dbReference type="ARBA" id="ARBA00023136"/>
    </source>
</evidence>
<dbReference type="EMBL" id="FMWK01000006">
    <property type="protein sequence ID" value="SCZ78957.1"/>
    <property type="molecule type" value="Genomic_DNA"/>
</dbReference>
<feature type="transmembrane region" description="Helical" evidence="7">
    <location>
        <begin position="20"/>
        <end position="42"/>
    </location>
</feature>
<dbReference type="GO" id="GO:0005886">
    <property type="term" value="C:plasma membrane"/>
    <property type="evidence" value="ECO:0007669"/>
    <property type="project" value="UniProtKB-SubCell"/>
</dbReference>
<keyword evidence="4 7" id="KW-0812">Transmembrane</keyword>
<dbReference type="InterPro" id="IPR000515">
    <property type="entry name" value="MetI-like"/>
</dbReference>
<dbReference type="Gene3D" id="1.10.3720.10">
    <property type="entry name" value="MetI-like"/>
    <property type="match status" value="1"/>
</dbReference>
<dbReference type="InterPro" id="IPR035906">
    <property type="entry name" value="MetI-like_sf"/>
</dbReference>
<evidence type="ECO:0000256" key="2">
    <source>
        <dbReference type="ARBA" id="ARBA00022448"/>
    </source>
</evidence>
<evidence type="ECO:0000256" key="7">
    <source>
        <dbReference type="RuleBase" id="RU363032"/>
    </source>
</evidence>
<sequence>MEKKRRGMTLANKQLAAGWLFLTPATILIFIMSFYPIVMAFITSLKTGKGVNIKFADPLTYNYSRMLQDVIFKTSMKNTFLYLIVEVPIMLIFAILLAQLLNNKDLKFKGLFRTCIFLPCATSLVSYSLIFKSMFATQGLINSILMKLGFISENINFLGTASTARFVIIIALIWRWTGYNMVFYLAGLQNIEYSVYEAAKIDGANGWKTFWNITVPLLKPTIVMTAIMSINGTLQLFDESMNLTSGGPANQTITMSHYIYNQAFGQGVGNFGYTSAMSFVVFILVAILAFINLKVGDTRD</sequence>
<proteinExistence type="inferred from homology"/>
<keyword evidence="6 7" id="KW-0472">Membrane</keyword>
<dbReference type="AlphaFoldDB" id="A0A1G5RYF2"/>
<dbReference type="Pfam" id="PF00528">
    <property type="entry name" value="BPD_transp_1"/>
    <property type="match status" value="1"/>
</dbReference>
<feature type="transmembrane region" description="Helical" evidence="7">
    <location>
        <begin position="110"/>
        <end position="135"/>
    </location>
</feature>
<name>A0A1G5RYF2_PSEXY</name>
<dbReference type="Proteomes" id="UP000199428">
    <property type="component" value="Unassembled WGS sequence"/>
</dbReference>
<protein>
    <submittedName>
        <fullName evidence="9">Lactose/L-arabinose transport system permease protein</fullName>
    </submittedName>
</protein>
<dbReference type="GO" id="GO:0055085">
    <property type="term" value="P:transmembrane transport"/>
    <property type="evidence" value="ECO:0007669"/>
    <property type="project" value="InterPro"/>
</dbReference>
<comment type="subcellular location">
    <subcellularLocation>
        <location evidence="1 7">Cell membrane</location>
        <topology evidence="1 7">Multi-pass membrane protein</topology>
    </subcellularLocation>
</comment>
<dbReference type="PANTHER" id="PTHR30193">
    <property type="entry name" value="ABC TRANSPORTER PERMEASE PROTEIN"/>
    <property type="match status" value="1"/>
</dbReference>
<feature type="transmembrane region" description="Helical" evidence="7">
    <location>
        <begin position="217"/>
        <end position="237"/>
    </location>
</feature>